<dbReference type="RefSeq" id="WP_097277727.1">
    <property type="nucleotide sequence ID" value="NZ_OCNJ01000001.1"/>
</dbReference>
<dbReference type="Proteomes" id="UP000219621">
    <property type="component" value="Unassembled WGS sequence"/>
</dbReference>
<evidence type="ECO:0000313" key="2">
    <source>
        <dbReference type="Proteomes" id="UP000219621"/>
    </source>
</evidence>
<name>A0A286G6W6_9PROT</name>
<evidence type="ECO:0000313" key="1">
    <source>
        <dbReference type="EMBL" id="SOD91248.1"/>
    </source>
</evidence>
<dbReference type="AlphaFoldDB" id="A0A286G6W6"/>
<protein>
    <recommendedName>
        <fullName evidence="3">Looped-hinge helix DNA binding domain-containing protein, AbrB family</fullName>
    </recommendedName>
</protein>
<dbReference type="EMBL" id="OCNJ01000001">
    <property type="protein sequence ID" value="SOD91248.1"/>
    <property type="molecule type" value="Genomic_DNA"/>
</dbReference>
<organism evidence="1 2">
    <name type="scientific">Caenispirillum bisanense</name>
    <dbReference type="NCBI Taxonomy" id="414052"/>
    <lineage>
        <taxon>Bacteria</taxon>
        <taxon>Pseudomonadati</taxon>
        <taxon>Pseudomonadota</taxon>
        <taxon>Alphaproteobacteria</taxon>
        <taxon>Rhodospirillales</taxon>
        <taxon>Novispirillaceae</taxon>
        <taxon>Caenispirillum</taxon>
    </lineage>
</organism>
<reference evidence="1 2" key="1">
    <citation type="submission" date="2017-09" db="EMBL/GenBank/DDBJ databases">
        <authorList>
            <person name="Ehlers B."/>
            <person name="Leendertz F.H."/>
        </authorList>
    </citation>
    <scope>NUCLEOTIDE SEQUENCE [LARGE SCALE GENOMIC DNA]</scope>
    <source>
        <strain evidence="1 2">USBA 140</strain>
    </source>
</reference>
<gene>
    <name evidence="1" type="ORF">SAMN05421508_101877</name>
</gene>
<sequence>MHIDVVVTPQGQITLSEAVVARLGLKPGEVVRLDLRVDDKPTADAAAPKTKAPTAAGMLYKPGRRPLTQAEIDDAIAAAVAEKTARR</sequence>
<proteinExistence type="predicted"/>
<evidence type="ECO:0008006" key="3">
    <source>
        <dbReference type="Google" id="ProtNLM"/>
    </source>
</evidence>
<accession>A0A286G6W6</accession>
<keyword evidence="2" id="KW-1185">Reference proteome</keyword>